<sequence length="116" mass="11869">MIWALAILLGCQLAGEVCARALGLPVPGPVIGMVLLFGLMTAFRGLPRLVTPTAQTILTNLSLLFIPAGVGIVSQLDQVAQYGAGLAAALLGSTLLSLVAGVLTFRAVARLMGDRA</sequence>
<proteinExistence type="predicted"/>
<dbReference type="GO" id="GO:0005886">
    <property type="term" value="C:plasma membrane"/>
    <property type="evidence" value="ECO:0007669"/>
    <property type="project" value="UniProtKB-SubCell"/>
</dbReference>
<evidence type="ECO:0000256" key="6">
    <source>
        <dbReference type="SAM" id="Phobius"/>
    </source>
</evidence>
<organism evidence="7 8">
    <name type="scientific">Mangrovicoccus algicola</name>
    <dbReference type="NCBI Taxonomy" id="2771008"/>
    <lineage>
        <taxon>Bacteria</taxon>
        <taxon>Pseudomonadati</taxon>
        <taxon>Pseudomonadota</taxon>
        <taxon>Alphaproteobacteria</taxon>
        <taxon>Rhodobacterales</taxon>
        <taxon>Paracoccaceae</taxon>
        <taxon>Mangrovicoccus</taxon>
    </lineage>
</organism>
<dbReference type="Pfam" id="PF03788">
    <property type="entry name" value="LrgA"/>
    <property type="match status" value="1"/>
</dbReference>
<keyword evidence="8" id="KW-1185">Reference proteome</keyword>
<dbReference type="Proteomes" id="UP000609121">
    <property type="component" value="Unassembled WGS sequence"/>
</dbReference>
<dbReference type="InterPro" id="IPR005538">
    <property type="entry name" value="LrgA/CidA"/>
</dbReference>
<accession>A0A8J6Z0Y8</accession>
<keyword evidence="2" id="KW-1003">Cell membrane</keyword>
<feature type="transmembrane region" description="Helical" evidence="6">
    <location>
        <begin position="82"/>
        <end position="105"/>
    </location>
</feature>
<keyword evidence="4 6" id="KW-1133">Transmembrane helix</keyword>
<name>A0A8J6Z0Y8_9RHOB</name>
<evidence type="ECO:0000256" key="3">
    <source>
        <dbReference type="ARBA" id="ARBA00022692"/>
    </source>
</evidence>
<evidence type="ECO:0000256" key="1">
    <source>
        <dbReference type="ARBA" id="ARBA00004651"/>
    </source>
</evidence>
<feature type="transmembrane region" description="Helical" evidence="6">
    <location>
        <begin position="29"/>
        <end position="46"/>
    </location>
</feature>
<keyword evidence="5 6" id="KW-0472">Membrane</keyword>
<evidence type="ECO:0000256" key="4">
    <source>
        <dbReference type="ARBA" id="ARBA00022989"/>
    </source>
</evidence>
<evidence type="ECO:0000313" key="7">
    <source>
        <dbReference type="EMBL" id="MBE3640684.1"/>
    </source>
</evidence>
<evidence type="ECO:0000313" key="8">
    <source>
        <dbReference type="Proteomes" id="UP000609121"/>
    </source>
</evidence>
<reference evidence="7" key="1">
    <citation type="submission" date="2020-09" db="EMBL/GenBank/DDBJ databases">
        <title>A novel bacterium of genus Mangrovicoccus, isolated from South China Sea.</title>
        <authorList>
            <person name="Huang H."/>
            <person name="Mo K."/>
            <person name="Hu Y."/>
        </authorList>
    </citation>
    <scope>NUCLEOTIDE SEQUENCE</scope>
    <source>
        <strain evidence="7">HB182678</strain>
    </source>
</reference>
<dbReference type="EMBL" id="JACVXA010000130">
    <property type="protein sequence ID" value="MBE3640684.1"/>
    <property type="molecule type" value="Genomic_DNA"/>
</dbReference>
<protein>
    <submittedName>
        <fullName evidence="7">CidA/LrgA family protein</fullName>
    </submittedName>
</protein>
<evidence type="ECO:0000256" key="2">
    <source>
        <dbReference type="ARBA" id="ARBA00022475"/>
    </source>
</evidence>
<feature type="transmembrane region" description="Helical" evidence="6">
    <location>
        <begin position="58"/>
        <end position="76"/>
    </location>
</feature>
<comment type="subcellular location">
    <subcellularLocation>
        <location evidence="1">Cell membrane</location>
        <topology evidence="1">Multi-pass membrane protein</topology>
    </subcellularLocation>
</comment>
<dbReference type="RefSeq" id="WP_193187275.1">
    <property type="nucleotide sequence ID" value="NZ_JACVXA010000130.1"/>
</dbReference>
<dbReference type="AlphaFoldDB" id="A0A8J6Z0Y8"/>
<evidence type="ECO:0000256" key="5">
    <source>
        <dbReference type="ARBA" id="ARBA00023136"/>
    </source>
</evidence>
<dbReference type="PANTHER" id="PTHR33931:SF2">
    <property type="entry name" value="HOLIN-LIKE PROTEIN CIDA"/>
    <property type="match status" value="1"/>
</dbReference>
<comment type="caution">
    <text evidence="7">The sequence shown here is derived from an EMBL/GenBank/DDBJ whole genome shotgun (WGS) entry which is preliminary data.</text>
</comment>
<gene>
    <name evidence="7" type="ORF">ICN82_21030</name>
</gene>
<dbReference type="PANTHER" id="PTHR33931">
    <property type="entry name" value="HOLIN-LIKE PROTEIN CIDA-RELATED"/>
    <property type="match status" value="1"/>
</dbReference>
<keyword evidence="3 6" id="KW-0812">Transmembrane</keyword>